<evidence type="ECO:0000313" key="2">
    <source>
        <dbReference type="Proteomes" id="UP000193355"/>
    </source>
</evidence>
<gene>
    <name evidence="1" type="ORF">SAMN06275492_12448</name>
</gene>
<evidence type="ECO:0000313" key="1">
    <source>
        <dbReference type="EMBL" id="SMG38291.1"/>
    </source>
</evidence>
<dbReference type="AlphaFoldDB" id="A0A1X7KB03"/>
<dbReference type="RefSeq" id="WP_159448301.1">
    <property type="nucleotide sequence ID" value="NZ_FXBB01000024.1"/>
</dbReference>
<reference evidence="2" key="1">
    <citation type="submission" date="2017-04" db="EMBL/GenBank/DDBJ databases">
        <authorList>
            <person name="Varghese N."/>
            <person name="Submissions S."/>
        </authorList>
    </citation>
    <scope>NUCLEOTIDE SEQUENCE [LARGE SCALE GENOMIC DNA]</scope>
    <source>
        <strain evidence="2">USBA 82</strain>
    </source>
</reference>
<sequence length="57" mass="6593">MDQTTIKMIVNNGHFIGYGLSHKKKVRKTVMTAQAMADRLSQRSFREYEGFIENRSA</sequence>
<proteinExistence type="predicted"/>
<dbReference type="EMBL" id="FXBB01000024">
    <property type="protein sequence ID" value="SMG38291.1"/>
    <property type="molecule type" value="Genomic_DNA"/>
</dbReference>
<protein>
    <submittedName>
        <fullName evidence="1">Uncharacterized protein</fullName>
    </submittedName>
</protein>
<accession>A0A1X7KB03</accession>
<name>A0A1X7KB03_9BACT</name>
<dbReference type="Proteomes" id="UP000193355">
    <property type="component" value="Unassembled WGS sequence"/>
</dbReference>
<organism evidence="1 2">
    <name type="scientific">Dethiosulfovibrio salsuginis</name>
    <dbReference type="NCBI Taxonomy" id="561720"/>
    <lineage>
        <taxon>Bacteria</taxon>
        <taxon>Thermotogati</taxon>
        <taxon>Synergistota</taxon>
        <taxon>Synergistia</taxon>
        <taxon>Synergistales</taxon>
        <taxon>Dethiosulfovibrionaceae</taxon>
        <taxon>Dethiosulfovibrio</taxon>
    </lineage>
</organism>
<keyword evidence="2" id="KW-1185">Reference proteome</keyword>
<dbReference type="OrthoDB" id="9920779at2"/>